<name>A0ABS5KR75_9ACTN</name>
<protein>
    <submittedName>
        <fullName evidence="3">Uncharacterized protein</fullName>
    </submittedName>
</protein>
<gene>
    <name evidence="3" type="ORF">KGQ19_16760</name>
</gene>
<comment type="caution">
    <text evidence="3">The sequence shown here is derived from an EMBL/GenBank/DDBJ whole genome shotgun (WGS) entry which is preliminary data.</text>
</comment>
<evidence type="ECO:0000256" key="1">
    <source>
        <dbReference type="SAM" id="MobiDB-lite"/>
    </source>
</evidence>
<feature type="region of interest" description="Disordered" evidence="1">
    <location>
        <begin position="37"/>
        <end position="61"/>
    </location>
</feature>
<keyword evidence="2" id="KW-0732">Signal</keyword>
<dbReference type="Proteomes" id="UP000730482">
    <property type="component" value="Unassembled WGS sequence"/>
</dbReference>
<evidence type="ECO:0000313" key="3">
    <source>
        <dbReference type="EMBL" id="MBS2548520.1"/>
    </source>
</evidence>
<sequence length="96" mass="10228">MTSQTSLRRLLAASCAGAATAVVLPRAIPMLADTGLLRPATHDDDPENASAAQAADSPARRSGRKTAVLAVGLAYPSYRAWRFTRALRARFSTEEN</sequence>
<accession>A0ABS5KR75</accession>
<feature type="chain" id="PRO_5047172884" evidence="2">
    <location>
        <begin position="22"/>
        <end position="96"/>
    </location>
</feature>
<evidence type="ECO:0000256" key="2">
    <source>
        <dbReference type="SAM" id="SignalP"/>
    </source>
</evidence>
<proteinExistence type="predicted"/>
<keyword evidence="4" id="KW-1185">Reference proteome</keyword>
<reference evidence="3 4" key="1">
    <citation type="submission" date="2020-02" db="EMBL/GenBank/DDBJ databases">
        <title>Acidophilic actinobacteria isolated from forest soil.</title>
        <authorList>
            <person name="Golinska P."/>
        </authorList>
    </citation>
    <scope>NUCLEOTIDE SEQUENCE [LARGE SCALE GENOMIC DNA]</scope>
    <source>
        <strain evidence="3 4">NL8</strain>
    </source>
</reference>
<feature type="signal peptide" evidence="2">
    <location>
        <begin position="1"/>
        <end position="21"/>
    </location>
</feature>
<dbReference type="RefSeq" id="WP_212010098.1">
    <property type="nucleotide sequence ID" value="NZ_JAAFYZ010000050.1"/>
</dbReference>
<dbReference type="EMBL" id="JAAFYZ010000050">
    <property type="protein sequence ID" value="MBS2548520.1"/>
    <property type="molecule type" value="Genomic_DNA"/>
</dbReference>
<organism evidence="3 4">
    <name type="scientific">Catenulispora pinistramenti</name>
    <dbReference type="NCBI Taxonomy" id="2705254"/>
    <lineage>
        <taxon>Bacteria</taxon>
        <taxon>Bacillati</taxon>
        <taxon>Actinomycetota</taxon>
        <taxon>Actinomycetes</taxon>
        <taxon>Catenulisporales</taxon>
        <taxon>Catenulisporaceae</taxon>
        <taxon>Catenulispora</taxon>
    </lineage>
</organism>
<evidence type="ECO:0000313" key="4">
    <source>
        <dbReference type="Proteomes" id="UP000730482"/>
    </source>
</evidence>